<evidence type="ECO:0000256" key="7">
    <source>
        <dbReference type="HAMAP-Rule" id="MF_00107"/>
    </source>
</evidence>
<feature type="site" description="Transition state stabilizer" evidence="7">
    <location>
        <position position="34"/>
    </location>
</feature>
<dbReference type="Gene3D" id="3.30.1330.50">
    <property type="entry name" value="2-C-methyl-D-erythritol 2,4-cyclodiphosphate synthase"/>
    <property type="match status" value="1"/>
</dbReference>
<dbReference type="CDD" id="cd00554">
    <property type="entry name" value="MECDP_synthase"/>
    <property type="match status" value="1"/>
</dbReference>
<feature type="binding site" evidence="7">
    <location>
        <position position="8"/>
    </location>
    <ligand>
        <name>a divalent metal cation</name>
        <dbReference type="ChEBI" id="CHEBI:60240"/>
    </ligand>
</feature>
<gene>
    <name evidence="7 10" type="primary">ispF</name>
    <name evidence="10" type="ORF">ACK2TP_14285</name>
</gene>
<dbReference type="PANTHER" id="PTHR43181:SF1">
    <property type="entry name" value="2-C-METHYL-D-ERYTHRITOL 2,4-CYCLODIPHOSPHATE SYNTHASE, CHLOROPLASTIC"/>
    <property type="match status" value="1"/>
</dbReference>
<organism evidence="10 11">
    <name type="scientific">Terriglobus aquaticus</name>
    <dbReference type="NCBI Taxonomy" id="940139"/>
    <lineage>
        <taxon>Bacteria</taxon>
        <taxon>Pseudomonadati</taxon>
        <taxon>Acidobacteriota</taxon>
        <taxon>Terriglobia</taxon>
        <taxon>Terriglobales</taxon>
        <taxon>Acidobacteriaceae</taxon>
        <taxon>Terriglobus</taxon>
    </lineage>
</organism>
<keyword evidence="6 7" id="KW-0456">Lyase</keyword>
<evidence type="ECO:0000313" key="10">
    <source>
        <dbReference type="EMBL" id="MFN2976935.1"/>
    </source>
</evidence>
<evidence type="ECO:0000259" key="9">
    <source>
        <dbReference type="Pfam" id="PF02542"/>
    </source>
</evidence>
<evidence type="ECO:0000256" key="5">
    <source>
        <dbReference type="ARBA" id="ARBA00023229"/>
    </source>
</evidence>
<feature type="binding site" evidence="7">
    <location>
        <position position="10"/>
    </location>
    <ligand>
        <name>a divalent metal cation</name>
        <dbReference type="ChEBI" id="CHEBI:60240"/>
    </ligand>
</feature>
<evidence type="ECO:0000313" key="11">
    <source>
        <dbReference type="Proteomes" id="UP001634747"/>
    </source>
</evidence>
<keyword evidence="5 7" id="KW-0414">Isoprene biosynthesis</keyword>
<feature type="binding site" evidence="7">
    <location>
        <position position="42"/>
    </location>
    <ligand>
        <name>a divalent metal cation</name>
        <dbReference type="ChEBI" id="CHEBI:60240"/>
    </ligand>
</feature>
<dbReference type="EC" id="4.6.1.12" evidence="3 7"/>
<feature type="domain" description="2-C-methyl-D-erythritol 2,4-cyclodiphosphate synthase" evidence="9">
    <location>
        <begin position="1"/>
        <end position="150"/>
    </location>
</feature>
<feature type="binding site" evidence="7">
    <location>
        <begin position="34"/>
        <end position="35"/>
    </location>
    <ligand>
        <name>4-CDP-2-C-methyl-D-erythritol 2-phosphate</name>
        <dbReference type="ChEBI" id="CHEBI:57919"/>
    </ligand>
</feature>
<dbReference type="PANTHER" id="PTHR43181">
    <property type="entry name" value="2-C-METHYL-D-ERYTHRITOL 2,4-CYCLODIPHOSPHATE SYNTHASE, CHLOROPLASTIC"/>
    <property type="match status" value="1"/>
</dbReference>
<name>A0ABW9KQF7_9BACT</name>
<sequence length="202" mass="21544">MRIGYGFDSHAFKPGVPLILGGLPVPHTEGLAGHSDGDVLLHAITDALLGAVSAGDIGTFFPPTDDRWKGADSALFVRTALEEIATAGYRIVNLDSVLILHRPKIVPIAGEIRASVADILGIPSRNVGIKAKTPEGLNQDGVAVAHVTVLLEEIGEPEPLKTMTAEIEDPAELEVVVRSLVDEPHDMRRLGRKPPFDTDDLT</sequence>
<evidence type="ECO:0000256" key="3">
    <source>
        <dbReference type="ARBA" id="ARBA00012579"/>
    </source>
</evidence>
<keyword evidence="4 7" id="KW-0479">Metal-binding</keyword>
<comment type="caution">
    <text evidence="10">The sequence shown here is derived from an EMBL/GenBank/DDBJ whole genome shotgun (WGS) entry which is preliminary data.</text>
</comment>
<dbReference type="SUPFAM" id="SSF69765">
    <property type="entry name" value="IpsF-like"/>
    <property type="match status" value="1"/>
</dbReference>
<dbReference type="RefSeq" id="WP_263415154.1">
    <property type="nucleotide sequence ID" value="NZ_BAABBH010000001.1"/>
</dbReference>
<comment type="cofactor">
    <cofactor evidence="7">
        <name>a divalent metal cation</name>
        <dbReference type="ChEBI" id="CHEBI:60240"/>
    </cofactor>
    <text evidence="7">Binds 1 divalent metal cation per subunit.</text>
</comment>
<keyword evidence="11" id="KW-1185">Reference proteome</keyword>
<proteinExistence type="inferred from homology"/>
<feature type="binding site" evidence="7">
    <location>
        <begin position="8"/>
        <end position="10"/>
    </location>
    <ligand>
        <name>4-CDP-2-C-methyl-D-erythritol 2-phosphate</name>
        <dbReference type="ChEBI" id="CHEBI:57919"/>
    </ligand>
</feature>
<comment type="catalytic activity">
    <reaction evidence="1 7 8">
        <text>4-CDP-2-C-methyl-D-erythritol 2-phosphate = 2-C-methyl-D-erythritol 2,4-cyclic diphosphate + CMP</text>
        <dbReference type="Rhea" id="RHEA:23864"/>
        <dbReference type="ChEBI" id="CHEBI:57919"/>
        <dbReference type="ChEBI" id="CHEBI:58483"/>
        <dbReference type="ChEBI" id="CHEBI:60377"/>
        <dbReference type="EC" id="4.6.1.12"/>
    </reaction>
</comment>
<comment type="subunit">
    <text evidence="7">Homotrimer.</text>
</comment>
<protein>
    <recommendedName>
        <fullName evidence="3 7">2-C-methyl-D-erythritol 2,4-cyclodiphosphate synthase</fullName>
        <shortName evidence="7">MECDP-synthase</shortName>
        <shortName evidence="7">MECPP-synthase</shortName>
        <shortName evidence="7">MECPS</shortName>
        <ecNumber evidence="3 7">4.6.1.12</ecNumber>
    </recommendedName>
</protein>
<dbReference type="Proteomes" id="UP001634747">
    <property type="component" value="Unassembled WGS sequence"/>
</dbReference>
<dbReference type="PROSITE" id="PS01350">
    <property type="entry name" value="ISPF"/>
    <property type="match status" value="1"/>
</dbReference>
<dbReference type="InterPro" id="IPR036571">
    <property type="entry name" value="MECDP_synthase_sf"/>
</dbReference>
<dbReference type="EMBL" id="JBJYXY010000001">
    <property type="protein sequence ID" value="MFN2976935.1"/>
    <property type="molecule type" value="Genomic_DNA"/>
</dbReference>
<dbReference type="Pfam" id="PF02542">
    <property type="entry name" value="YgbB"/>
    <property type="match status" value="1"/>
</dbReference>
<comment type="similarity">
    <text evidence="7 8">Belongs to the IspF family.</text>
</comment>
<comment type="pathway">
    <text evidence="2 7">Isoprenoid biosynthesis; isopentenyl diphosphate biosynthesis via DXP pathway; isopentenyl diphosphate from 1-deoxy-D-xylulose 5-phosphate: step 4/6.</text>
</comment>
<dbReference type="InterPro" id="IPR020555">
    <property type="entry name" value="MECDP_synthase_CS"/>
</dbReference>
<evidence type="ECO:0000256" key="1">
    <source>
        <dbReference type="ARBA" id="ARBA00000200"/>
    </source>
</evidence>
<comment type="caution">
    <text evidence="7">Lacks conserved residue(s) required for the propagation of feature annotation.</text>
</comment>
<dbReference type="NCBIfam" id="TIGR00151">
    <property type="entry name" value="ispF"/>
    <property type="match status" value="1"/>
</dbReference>
<evidence type="ECO:0000256" key="6">
    <source>
        <dbReference type="ARBA" id="ARBA00023239"/>
    </source>
</evidence>
<dbReference type="GO" id="GO:0008685">
    <property type="term" value="F:2-C-methyl-D-erythritol 2,4-cyclodiphosphate synthase activity"/>
    <property type="evidence" value="ECO:0007669"/>
    <property type="project" value="UniProtKB-EC"/>
</dbReference>
<feature type="site" description="Transition state stabilizer" evidence="7">
    <location>
        <position position="133"/>
    </location>
</feature>
<dbReference type="HAMAP" id="MF_00107">
    <property type="entry name" value="IspF"/>
    <property type="match status" value="1"/>
</dbReference>
<dbReference type="InterPro" id="IPR003526">
    <property type="entry name" value="MECDP_synthase"/>
</dbReference>
<evidence type="ECO:0000256" key="8">
    <source>
        <dbReference type="RuleBase" id="RU004395"/>
    </source>
</evidence>
<feature type="binding site" evidence="7">
    <location>
        <begin position="56"/>
        <end position="58"/>
    </location>
    <ligand>
        <name>4-CDP-2-C-methyl-D-erythritol 2-phosphate</name>
        <dbReference type="ChEBI" id="CHEBI:57919"/>
    </ligand>
</feature>
<accession>A0ABW9KQF7</accession>
<evidence type="ECO:0000256" key="2">
    <source>
        <dbReference type="ARBA" id="ARBA00004709"/>
    </source>
</evidence>
<comment type="function">
    <text evidence="7">Involved in the biosynthesis of isopentenyl diphosphate (IPP) and dimethylallyl diphosphate (DMAPP), two major building blocks of isoprenoid compounds. Catalyzes the conversion of 4-diphosphocytidyl-2-C-methyl-D-erythritol 2-phosphate (CDP-ME2P) to 2-C-methyl-D-erythritol 2,4-cyclodiphosphate (ME-CPP) with a corresponding release of cytidine 5-monophosphate (CMP).</text>
</comment>
<evidence type="ECO:0000256" key="4">
    <source>
        <dbReference type="ARBA" id="ARBA00022723"/>
    </source>
</evidence>
<reference evidence="10 11" key="1">
    <citation type="submission" date="2024-12" db="EMBL/GenBank/DDBJ databases">
        <authorList>
            <person name="Lee Y."/>
        </authorList>
    </citation>
    <scope>NUCLEOTIDE SEQUENCE [LARGE SCALE GENOMIC DNA]</scope>
    <source>
        <strain evidence="10 11">03SUJ4</strain>
    </source>
</reference>